<feature type="transmembrane region" description="Helical" evidence="11">
    <location>
        <begin position="163"/>
        <end position="183"/>
    </location>
</feature>
<evidence type="ECO:0000256" key="4">
    <source>
        <dbReference type="ARBA" id="ARBA00022692"/>
    </source>
</evidence>
<dbReference type="SUPFAM" id="SSF52540">
    <property type="entry name" value="P-loop containing nucleoside triphosphate hydrolases"/>
    <property type="match status" value="1"/>
</dbReference>
<dbReference type="GO" id="GO:0015421">
    <property type="term" value="F:ABC-type oligopeptide transporter activity"/>
    <property type="evidence" value="ECO:0007669"/>
    <property type="project" value="TreeGrafter"/>
</dbReference>
<dbReference type="OrthoDB" id="9806127at2"/>
<dbReference type="AlphaFoldDB" id="A0A348HGA3"/>
<feature type="domain" description="ABC transporter" evidence="12">
    <location>
        <begin position="340"/>
        <end position="578"/>
    </location>
</feature>
<evidence type="ECO:0000256" key="11">
    <source>
        <dbReference type="SAM" id="Phobius"/>
    </source>
</evidence>
<dbReference type="Proteomes" id="UP000267342">
    <property type="component" value="Chromosome"/>
</dbReference>
<gene>
    <name evidence="14" type="ORF">ZBT109_1909</name>
</gene>
<dbReference type="PROSITE" id="PS50929">
    <property type="entry name" value="ABC_TM1F"/>
    <property type="match status" value="1"/>
</dbReference>
<sequence>MSTPSNWTLYRRLLTYVYRYPTGIAAALIGFVVYGASNAALARMMGWLVDSIHKESLQTSMRLMLPLAVVIIFAARGLGSFMGTYGMEYVSRKLVNTLRTEVFGNMLRLPARYFDRHSSGHLVSRVTYHVEQVTSASTNSLKTILEEGCQVLALFGSMLWLNWRLTMVFLVVMPFIALIVNFVSKRFRVLSKRIQHSVGEVTHVASEVLNGYRVVRTHNAEKHEYDRFARVSEYNRVQSMKQTLTKAISAPVIQTLVALAMAFLFWLALSPTLMNGMTSGEFVSFITAASLMSKPVKSLTEVNGDIQKGLTAAQEIFEIIDHDKERDSGTYAPDTVKGDVRFDNVVFRYEAEDTTLAPALDHINLHARQGEMVALVGHSGGGKSTLVNMLPRFYDPTEGQILLDGVPLTDYALHSLRQHISLVNQNVILFNCSVLDNIAYGDEAPDRERAIRAAKAAYADGFIMQLPEGYETPIGDNGLRLSGGQRQRLAIARAIYRDSPLLILDEATSALDTESERYIQRALEEVCKGRTTFVIAHRLSTIEKADRIIVIEQGRVVEEGTHADLLAKGGAYAALHQVQFSAQQSAEETPAV</sequence>
<dbReference type="InterPro" id="IPR011917">
    <property type="entry name" value="ABC_transpr_lipidA"/>
</dbReference>
<dbReference type="PANTHER" id="PTHR43394">
    <property type="entry name" value="ATP-DEPENDENT PERMEASE MDL1, MITOCHONDRIAL"/>
    <property type="match status" value="1"/>
</dbReference>
<keyword evidence="15" id="KW-1185">Reference proteome</keyword>
<dbReference type="GO" id="GO:0034040">
    <property type="term" value="F:ATPase-coupled lipid transmembrane transporter activity"/>
    <property type="evidence" value="ECO:0007669"/>
    <property type="project" value="InterPro"/>
</dbReference>
<evidence type="ECO:0000256" key="6">
    <source>
        <dbReference type="ARBA" id="ARBA00022840"/>
    </source>
</evidence>
<dbReference type="SUPFAM" id="SSF90123">
    <property type="entry name" value="ABC transporter transmembrane region"/>
    <property type="match status" value="1"/>
</dbReference>
<dbReference type="Pfam" id="PF00664">
    <property type="entry name" value="ABC_membrane"/>
    <property type="match status" value="1"/>
</dbReference>
<dbReference type="Gene3D" id="3.40.50.300">
    <property type="entry name" value="P-loop containing nucleotide triphosphate hydrolases"/>
    <property type="match status" value="1"/>
</dbReference>
<feature type="transmembrane region" description="Helical" evidence="11">
    <location>
        <begin position="248"/>
        <end position="269"/>
    </location>
</feature>
<dbReference type="EMBL" id="AP018933">
    <property type="protein sequence ID" value="BBG30655.1"/>
    <property type="molecule type" value="Genomic_DNA"/>
</dbReference>
<dbReference type="NCBIfam" id="TIGR02203">
    <property type="entry name" value="MsbA_lipidA"/>
    <property type="match status" value="1"/>
</dbReference>
<dbReference type="GO" id="GO:0090374">
    <property type="term" value="P:oligopeptide export from mitochondrion"/>
    <property type="evidence" value="ECO:0007669"/>
    <property type="project" value="TreeGrafter"/>
</dbReference>
<dbReference type="PROSITE" id="PS00211">
    <property type="entry name" value="ABC_TRANSPORTER_1"/>
    <property type="match status" value="1"/>
</dbReference>
<keyword evidence="10 11" id="KW-0472">Membrane</keyword>
<keyword evidence="9" id="KW-0445">Lipid transport</keyword>
<dbReference type="InterPro" id="IPR017871">
    <property type="entry name" value="ABC_transporter-like_CS"/>
</dbReference>
<keyword evidence="4 11" id="KW-0812">Transmembrane</keyword>
<dbReference type="GO" id="GO:0005524">
    <property type="term" value="F:ATP binding"/>
    <property type="evidence" value="ECO:0007669"/>
    <property type="project" value="UniProtKB-KW"/>
</dbReference>
<keyword evidence="2" id="KW-0813">Transport</keyword>
<dbReference type="PANTHER" id="PTHR43394:SF1">
    <property type="entry name" value="ATP-BINDING CASSETTE SUB-FAMILY B MEMBER 10, MITOCHONDRIAL"/>
    <property type="match status" value="1"/>
</dbReference>
<evidence type="ECO:0000313" key="15">
    <source>
        <dbReference type="Proteomes" id="UP000267342"/>
    </source>
</evidence>
<dbReference type="KEGG" id="zpl:ZBT109_1909"/>
<dbReference type="FunFam" id="3.40.50.300:FF:000140">
    <property type="entry name" value="Lipid A export ATP-binding/permease protein MsbA"/>
    <property type="match status" value="1"/>
</dbReference>
<dbReference type="RefSeq" id="WP_027705156.1">
    <property type="nucleotide sequence ID" value="NZ_AP018933.1"/>
</dbReference>
<feature type="domain" description="ABC transmembrane type-1" evidence="13">
    <location>
        <begin position="25"/>
        <end position="308"/>
    </location>
</feature>
<keyword evidence="6" id="KW-0067">ATP-binding</keyword>
<evidence type="ECO:0000256" key="9">
    <source>
        <dbReference type="ARBA" id="ARBA00023055"/>
    </source>
</evidence>
<dbReference type="InterPro" id="IPR003439">
    <property type="entry name" value="ABC_transporter-like_ATP-bd"/>
</dbReference>
<proteinExistence type="predicted"/>
<keyword evidence="5" id="KW-0547">Nucleotide-binding</keyword>
<evidence type="ECO:0000259" key="12">
    <source>
        <dbReference type="PROSITE" id="PS50893"/>
    </source>
</evidence>
<organism evidence="14 15">
    <name type="scientific">Zymobacter palmae</name>
    <dbReference type="NCBI Taxonomy" id="33074"/>
    <lineage>
        <taxon>Bacteria</taxon>
        <taxon>Pseudomonadati</taxon>
        <taxon>Pseudomonadota</taxon>
        <taxon>Gammaproteobacteria</taxon>
        <taxon>Oceanospirillales</taxon>
        <taxon>Halomonadaceae</taxon>
        <taxon>Zymobacter group</taxon>
        <taxon>Zymobacter</taxon>
    </lineage>
</organism>
<evidence type="ECO:0000256" key="1">
    <source>
        <dbReference type="ARBA" id="ARBA00004651"/>
    </source>
</evidence>
<dbReference type="GO" id="GO:0005886">
    <property type="term" value="C:plasma membrane"/>
    <property type="evidence" value="ECO:0007669"/>
    <property type="project" value="UniProtKB-SubCell"/>
</dbReference>
<dbReference type="InterPro" id="IPR036640">
    <property type="entry name" value="ABC1_TM_sf"/>
</dbReference>
<keyword evidence="8 11" id="KW-1133">Transmembrane helix</keyword>
<accession>A0A348HGA3</accession>
<evidence type="ECO:0000259" key="13">
    <source>
        <dbReference type="PROSITE" id="PS50929"/>
    </source>
</evidence>
<protein>
    <submittedName>
        <fullName evidence="14">ABC-type multidrug transport system, ATPase</fullName>
    </submittedName>
</protein>
<dbReference type="Pfam" id="PF00005">
    <property type="entry name" value="ABC_tran"/>
    <property type="match status" value="1"/>
</dbReference>
<comment type="subcellular location">
    <subcellularLocation>
        <location evidence="1">Cell membrane</location>
        <topology evidence="1">Multi-pass membrane protein</topology>
    </subcellularLocation>
</comment>
<dbReference type="InterPro" id="IPR003593">
    <property type="entry name" value="AAA+_ATPase"/>
</dbReference>
<feature type="transmembrane region" description="Helical" evidence="11">
    <location>
        <begin position="20"/>
        <end position="42"/>
    </location>
</feature>
<dbReference type="PROSITE" id="PS50893">
    <property type="entry name" value="ABC_TRANSPORTER_2"/>
    <property type="match status" value="1"/>
</dbReference>
<dbReference type="InterPro" id="IPR027417">
    <property type="entry name" value="P-loop_NTPase"/>
</dbReference>
<evidence type="ECO:0000256" key="2">
    <source>
        <dbReference type="ARBA" id="ARBA00022448"/>
    </source>
</evidence>
<evidence type="ECO:0000256" key="5">
    <source>
        <dbReference type="ARBA" id="ARBA00022741"/>
    </source>
</evidence>
<dbReference type="STRING" id="1123510.GCA_000620025_02058"/>
<dbReference type="InterPro" id="IPR039421">
    <property type="entry name" value="Type_1_exporter"/>
</dbReference>
<evidence type="ECO:0000256" key="3">
    <source>
        <dbReference type="ARBA" id="ARBA00022475"/>
    </source>
</evidence>
<feature type="transmembrane region" description="Helical" evidence="11">
    <location>
        <begin position="63"/>
        <end position="85"/>
    </location>
</feature>
<evidence type="ECO:0000256" key="8">
    <source>
        <dbReference type="ARBA" id="ARBA00022989"/>
    </source>
</evidence>
<keyword evidence="3" id="KW-1003">Cell membrane</keyword>
<reference evidence="14 15" key="1">
    <citation type="submission" date="2018-09" db="EMBL/GenBank/DDBJ databases">
        <title>Zymobacter palmae IAM14233 (=T109) whole genome analysis.</title>
        <authorList>
            <person name="Yanase H."/>
        </authorList>
    </citation>
    <scope>NUCLEOTIDE SEQUENCE [LARGE SCALE GENOMIC DNA]</scope>
    <source>
        <strain evidence="14 15">IAM14233</strain>
    </source>
</reference>
<dbReference type="Gene3D" id="1.20.1560.10">
    <property type="entry name" value="ABC transporter type 1, transmembrane domain"/>
    <property type="match status" value="1"/>
</dbReference>
<keyword evidence="7" id="KW-1278">Translocase</keyword>
<dbReference type="InterPro" id="IPR011527">
    <property type="entry name" value="ABC1_TM_dom"/>
</dbReference>
<evidence type="ECO:0000313" key="14">
    <source>
        <dbReference type="EMBL" id="BBG30655.1"/>
    </source>
</evidence>
<evidence type="ECO:0000256" key="7">
    <source>
        <dbReference type="ARBA" id="ARBA00022967"/>
    </source>
</evidence>
<evidence type="ECO:0000256" key="10">
    <source>
        <dbReference type="ARBA" id="ARBA00023136"/>
    </source>
</evidence>
<dbReference type="SMART" id="SM00382">
    <property type="entry name" value="AAA"/>
    <property type="match status" value="1"/>
</dbReference>
<dbReference type="GO" id="GO:0016887">
    <property type="term" value="F:ATP hydrolysis activity"/>
    <property type="evidence" value="ECO:0007669"/>
    <property type="project" value="InterPro"/>
</dbReference>
<name>A0A348HGA3_9GAMM</name>
<dbReference type="CDD" id="cd18552">
    <property type="entry name" value="ABC_6TM_MsbA_like"/>
    <property type="match status" value="1"/>
</dbReference>